<sequence length="810" mass="91796">MDEDNAIEIFKAFTKQNIEYDLEDTATVCYKSKTYSAKVLLHGNVLCVSESSGTEAVTACVPLIFLLEQVVIVKAEENPEVPPTFSFVVTFSEPAENIQITLESEEKREHWMVKVSHSFFSKIIIFFVYVQLATCSHQMARAELDEVAYKFYTMSPSASSETDSVIDPKTSSFQNFYQSAPLRVTHSFAITQQNNLPPRRVIVEESMCESKLSLIVPKEIIKLNRKKISEFSGLLESRLKVWPQVSISWLHEVIRQLREMSETYEQCFEFVDHYSGPSFRKSVEKHRVAFGLVPTNLHIHSYEINSNDRRDFITAGTASAIPHRYHNGGLVKLYTQLDVEPYNFDYTFWNKRQVILELKKTIGELSHKIEKEWKIAKFGSPDKICLQVHAGIKQVYEGLKDVLSSLPDIERCSDILLEEEKKREASGRTMPETRVYDNIQNQIDRIDAMIVSLNTKIAVIDTLNEAPHEREACEKNTRQAVSTCLDILLVLADSILESQLFSLVKSLQKPSVAQSYLHIMIRTDFVLSQAVTIATTAILNRIQKKDVPFTNDFLLIVFSFLSAYGDERGMIEDAVEAWKCLEQRVRFRLVRAPSAVCRTCIPMVQGTRSSLKVSIPLPHEYFDALPDNFKWTSEFTVVTSYFNIGVNHEATLGQSFGGIAVESSVNQDAAEKLNMFANRNEASQRAREAVMEVVNEVSTEPSRKNLSIFEWAMMASEQLGAEAVISCKSGKDRTGMASTLEQGRVLRETCGFNTTQISEIVNSLRKDGVRRENCRKNVGKPVYSFSPFQMHFLPKAFRPPSGTYSKGVAS</sequence>
<protein>
    <recommendedName>
        <fullName evidence="5">PH domain-containing protein</fullName>
    </recommendedName>
</protein>
<keyword evidence="4" id="KW-1185">Reference proteome</keyword>
<evidence type="ECO:0000256" key="2">
    <source>
        <dbReference type="ARBA" id="ARBA00023098"/>
    </source>
</evidence>
<dbReference type="PANTHER" id="PTHR12187">
    <property type="entry name" value="AGAP000124-PA"/>
    <property type="match status" value="1"/>
</dbReference>
<evidence type="ECO:0000256" key="1">
    <source>
        <dbReference type="ARBA" id="ARBA00022801"/>
    </source>
</evidence>
<evidence type="ECO:0000313" key="4">
    <source>
        <dbReference type="Proteomes" id="UP000008281"/>
    </source>
</evidence>
<name>E3LZ79_CAERE</name>
<dbReference type="EMBL" id="DS268419">
    <property type="protein sequence ID" value="EFO86816.1"/>
    <property type="molecule type" value="Genomic_DNA"/>
</dbReference>
<dbReference type="eggNOG" id="KOG4428">
    <property type="taxonomic scope" value="Eukaryota"/>
</dbReference>
<dbReference type="InParanoid" id="E3LZ79"/>
<dbReference type="OrthoDB" id="159395at2759"/>
<evidence type="ECO:0008006" key="5">
    <source>
        <dbReference type="Google" id="ProtNLM"/>
    </source>
</evidence>
<dbReference type="GO" id="GO:0005737">
    <property type="term" value="C:cytoplasm"/>
    <property type="evidence" value="ECO:0007669"/>
    <property type="project" value="TreeGrafter"/>
</dbReference>
<dbReference type="OMA" id="CSHRMAQ"/>
<dbReference type="InterPro" id="IPR039034">
    <property type="entry name" value="INPP4"/>
</dbReference>
<dbReference type="FunCoup" id="E3LZ79">
    <property type="interactions" value="1653"/>
</dbReference>
<accession>E3LZ79</accession>
<gene>
    <name evidence="3" type="ORF">CRE_04781</name>
</gene>
<reference evidence="3" key="1">
    <citation type="submission" date="2007-07" db="EMBL/GenBank/DDBJ databases">
        <title>PCAP assembly of the Caenorhabditis remanei genome.</title>
        <authorList>
            <consortium name="The Caenorhabditis remanei Sequencing Consortium"/>
            <person name="Wilson R.K."/>
        </authorList>
    </citation>
    <scope>NUCLEOTIDE SEQUENCE [LARGE SCALE GENOMIC DNA]</scope>
    <source>
        <strain evidence="3">PB4641</strain>
    </source>
</reference>
<dbReference type="HOGENOM" id="CLU_355772_0_0_1"/>
<proteinExistence type="predicted"/>
<dbReference type="PANTHER" id="PTHR12187:SF11">
    <property type="entry name" value="PHOSPHATIDYLINOSITOL-3,4-BISPHOSPHATE 4-PHOSPHATASE"/>
    <property type="match status" value="1"/>
</dbReference>
<organism evidence="4">
    <name type="scientific">Caenorhabditis remanei</name>
    <name type="common">Caenorhabditis vulgaris</name>
    <dbReference type="NCBI Taxonomy" id="31234"/>
    <lineage>
        <taxon>Eukaryota</taxon>
        <taxon>Metazoa</taxon>
        <taxon>Ecdysozoa</taxon>
        <taxon>Nematoda</taxon>
        <taxon>Chromadorea</taxon>
        <taxon>Rhabditida</taxon>
        <taxon>Rhabditina</taxon>
        <taxon>Rhabditomorpha</taxon>
        <taxon>Rhabditoidea</taxon>
        <taxon>Rhabditidae</taxon>
        <taxon>Peloderinae</taxon>
        <taxon>Caenorhabditis</taxon>
    </lineage>
</organism>
<keyword evidence="1" id="KW-0378">Hydrolase</keyword>
<keyword evidence="2" id="KW-0443">Lipid metabolism</keyword>
<dbReference type="Proteomes" id="UP000008281">
    <property type="component" value="Unassembled WGS sequence"/>
</dbReference>
<dbReference type="GO" id="GO:0016316">
    <property type="term" value="F:phosphatidylinositol-3,4-bisphosphate 4-phosphatase activity"/>
    <property type="evidence" value="ECO:0007669"/>
    <property type="project" value="InterPro"/>
</dbReference>
<dbReference type="AlphaFoldDB" id="E3LZ79"/>
<dbReference type="STRING" id="31234.E3LZ79"/>
<evidence type="ECO:0000313" key="3">
    <source>
        <dbReference type="EMBL" id="EFO86816.1"/>
    </source>
</evidence>